<proteinExistence type="predicted"/>
<name>A0A060STC8_PYCCI</name>
<dbReference type="HOGENOM" id="CLU_484961_0_0_1"/>
<keyword evidence="2" id="KW-1185">Reference proteome</keyword>
<dbReference type="OrthoDB" id="2757830at2759"/>
<gene>
    <name evidence="1" type="ORF">BN946_scf184787.g20</name>
</gene>
<reference evidence="1" key="1">
    <citation type="submission" date="2014-01" db="EMBL/GenBank/DDBJ databases">
        <title>The genome of the white-rot fungus Pycnoporus cinnabarinus: a basidiomycete model with a versatile arsenal for lignocellulosic biomass breakdown.</title>
        <authorList>
            <person name="Levasseur A."/>
            <person name="Lomascolo A."/>
            <person name="Ruiz-Duenas F.J."/>
            <person name="Uzan E."/>
            <person name="Piumi F."/>
            <person name="Kues U."/>
            <person name="Ram A.F.J."/>
            <person name="Murat C."/>
            <person name="Haon M."/>
            <person name="Benoit I."/>
            <person name="Arfi Y."/>
            <person name="Chevret D."/>
            <person name="Drula E."/>
            <person name="Kwon M.J."/>
            <person name="Gouret P."/>
            <person name="Lesage-Meessen L."/>
            <person name="Lombard V."/>
            <person name="Mariette J."/>
            <person name="Noirot C."/>
            <person name="Park J."/>
            <person name="Patyshakuliyeva A."/>
            <person name="Wieneger R.A.B."/>
            <person name="Wosten H.A.B."/>
            <person name="Martin F."/>
            <person name="Coutinho P.M."/>
            <person name="de Vries R."/>
            <person name="Martinez A.T."/>
            <person name="Klopp C."/>
            <person name="Pontarotti P."/>
            <person name="Henrissat B."/>
            <person name="Record E."/>
        </authorList>
    </citation>
    <scope>NUCLEOTIDE SEQUENCE [LARGE SCALE GENOMIC DNA]</scope>
    <source>
        <strain evidence="1">BRFM137</strain>
    </source>
</reference>
<organism evidence="1 2">
    <name type="scientific">Pycnoporus cinnabarinus</name>
    <name type="common">Cinnabar-red polypore</name>
    <name type="synonym">Trametes cinnabarina</name>
    <dbReference type="NCBI Taxonomy" id="5643"/>
    <lineage>
        <taxon>Eukaryota</taxon>
        <taxon>Fungi</taxon>
        <taxon>Dikarya</taxon>
        <taxon>Basidiomycota</taxon>
        <taxon>Agaricomycotina</taxon>
        <taxon>Agaricomycetes</taxon>
        <taxon>Polyporales</taxon>
        <taxon>Polyporaceae</taxon>
        <taxon>Trametes</taxon>
    </lineage>
</organism>
<sequence>MESRPVLPDDILFEIFAAADRPDAVRMLTVSRFLYTEGPRVILRQPITIQLEEQVPLLLAFLSADHGRRLAFVRAIVINFKAVCAVKIQTFHRLLLDVYDMANLSSLSIRILSEEQLAHLIALLNLRADSGKRGLYEVLHSLELWIWRLDNSRVALDLVGALPRICNLHTLDIIHCEEVLESHPDLALTFAAMASIKTLRLTYIVDKGITLLQNLRSQLVHVTLKVAPVGQDEAVWGAAGLAPYLDMHPVALLPPSRSSLQDLTIYDWGANPDVFPVATHVYTNMRRLLLYQFLVPLIVPYICAYPNLAVLEFYPIQPMLLNWDHESIAGCDARRRLNVSEQKASGRTWQYLQYFRGSLVGLYMLGLTCVIEDMFIYVIPETLHYQLDAVLAMARPRRLELTTWPRKLTEPAEEVFATLRTTGCSDLQSLTLFIYFVREDEAVDLSVIMRSLKSSLSGIALQELNLEISLERLKTHPYDDLVAATMMRQANALPTLPSSSLAPDSLCPAELSADEFDLEAWTHSLSNEVASLRRAEITLIGSRGRRKRVTFTSGSLHLEDGL</sequence>
<evidence type="ECO:0000313" key="2">
    <source>
        <dbReference type="Proteomes" id="UP000029665"/>
    </source>
</evidence>
<evidence type="ECO:0000313" key="1">
    <source>
        <dbReference type="EMBL" id="CDO77371.1"/>
    </source>
</evidence>
<dbReference type="Proteomes" id="UP000029665">
    <property type="component" value="Unassembled WGS sequence"/>
</dbReference>
<dbReference type="EMBL" id="CCBP010000451">
    <property type="protein sequence ID" value="CDO77371.1"/>
    <property type="molecule type" value="Genomic_DNA"/>
</dbReference>
<comment type="caution">
    <text evidence="1">The sequence shown here is derived from an EMBL/GenBank/DDBJ whole genome shotgun (WGS) entry which is preliminary data.</text>
</comment>
<dbReference type="AlphaFoldDB" id="A0A060STC8"/>
<protein>
    <recommendedName>
        <fullName evidence="3">F-box domain-containing protein</fullName>
    </recommendedName>
</protein>
<accession>A0A060STC8</accession>
<evidence type="ECO:0008006" key="3">
    <source>
        <dbReference type="Google" id="ProtNLM"/>
    </source>
</evidence>
<dbReference type="OMA" id="LMIAPED"/>